<name>A0A3S4RXM2_9ACTO</name>
<dbReference type="Pfam" id="PF19843">
    <property type="entry name" value="DUF6318"/>
    <property type="match status" value="1"/>
</dbReference>
<proteinExistence type="predicted"/>
<evidence type="ECO:0000259" key="2">
    <source>
        <dbReference type="Pfam" id="PF19843"/>
    </source>
</evidence>
<evidence type="ECO:0000256" key="1">
    <source>
        <dbReference type="SAM" id="MobiDB-lite"/>
    </source>
</evidence>
<sequence length="270" mass="27784">MGVAGVVLGCLRCDGVSRARPCSGLISDGGGLMSWFMTRLARSRRHMGALACTLVLVAAAGVGGCSDSGADSATPAPTARSSASGTATISSTPAASASGQASAQASESLPAWVPPLSSEEQASRDAALAMPEPARIDGMDENSPEGAAAAATYFLSLYPYIYATGDLTAWDEMSGEDCVYCASVRDNVVAIHADGGWSDPWQAEIVLNSCAVDLADSNRYVVTTSVSTPAYVGYSGVPVAPSSIPADQSTARVQVYWKDGRWIVEEGEVQ</sequence>
<keyword evidence="4" id="KW-1185">Reference proteome</keyword>
<evidence type="ECO:0000313" key="4">
    <source>
        <dbReference type="Proteomes" id="UP000266895"/>
    </source>
</evidence>
<dbReference type="InterPro" id="IPR046281">
    <property type="entry name" value="DUF6318"/>
</dbReference>
<dbReference type="EMBL" id="LR134350">
    <property type="protein sequence ID" value="VEG29330.1"/>
    <property type="molecule type" value="Genomic_DNA"/>
</dbReference>
<dbReference type="AlphaFoldDB" id="A0A3S4RXM2"/>
<organism evidence="3 4">
    <name type="scientific">Actinomyces howellii</name>
    <dbReference type="NCBI Taxonomy" id="52771"/>
    <lineage>
        <taxon>Bacteria</taxon>
        <taxon>Bacillati</taxon>
        <taxon>Actinomycetota</taxon>
        <taxon>Actinomycetes</taxon>
        <taxon>Actinomycetales</taxon>
        <taxon>Actinomycetaceae</taxon>
        <taxon>Actinomyces</taxon>
    </lineage>
</organism>
<feature type="region of interest" description="Disordered" evidence="1">
    <location>
        <begin position="68"/>
        <end position="101"/>
    </location>
</feature>
<reference evidence="3 4" key="1">
    <citation type="submission" date="2018-12" db="EMBL/GenBank/DDBJ databases">
        <authorList>
            <consortium name="Pathogen Informatics"/>
        </authorList>
    </citation>
    <scope>NUCLEOTIDE SEQUENCE [LARGE SCALE GENOMIC DNA]</scope>
    <source>
        <strain evidence="3 4">NCTC11636</strain>
    </source>
</reference>
<evidence type="ECO:0000313" key="3">
    <source>
        <dbReference type="EMBL" id="VEG29330.1"/>
    </source>
</evidence>
<dbReference type="KEGG" id="ahw:NCTC11636_01994"/>
<accession>A0A3S4RXM2</accession>
<feature type="region of interest" description="Disordered" evidence="1">
    <location>
        <begin position="108"/>
        <end position="127"/>
    </location>
</feature>
<feature type="compositionally biased region" description="Low complexity" evidence="1">
    <location>
        <begin position="72"/>
        <end position="101"/>
    </location>
</feature>
<gene>
    <name evidence="3" type="ORF">NCTC11636_01994</name>
</gene>
<feature type="domain" description="DUF6318" evidence="2">
    <location>
        <begin position="127"/>
        <end position="266"/>
    </location>
</feature>
<dbReference type="Proteomes" id="UP000266895">
    <property type="component" value="Chromosome"/>
</dbReference>
<protein>
    <recommendedName>
        <fullName evidence="2">DUF6318 domain-containing protein</fullName>
    </recommendedName>
</protein>